<dbReference type="EMBL" id="JACHHG010000005">
    <property type="protein sequence ID" value="MBB6098087.1"/>
    <property type="molecule type" value="Genomic_DNA"/>
</dbReference>
<name>A0A841HXF9_9DEIO</name>
<dbReference type="GO" id="GO:0005524">
    <property type="term" value="F:ATP binding"/>
    <property type="evidence" value="ECO:0007669"/>
    <property type="project" value="UniProtKB-KW"/>
</dbReference>
<dbReference type="PANTHER" id="PTHR43581">
    <property type="entry name" value="ATP/GTP PHOSPHATASE"/>
    <property type="match status" value="1"/>
</dbReference>
<accession>A0A841HXF9</accession>
<dbReference type="InterPro" id="IPR027417">
    <property type="entry name" value="P-loop_NTPase"/>
</dbReference>
<gene>
    <name evidence="2" type="ORF">HNR42_001512</name>
</gene>
<dbReference type="RefSeq" id="WP_183986177.1">
    <property type="nucleotide sequence ID" value="NZ_JACHHG010000005.1"/>
</dbReference>
<sequence>MKSLRVRNLRSLKDSGEIEMRPLTFLLGENSSGKSTFLRLMPLLKQSIEAKTKGPLLWFGRYVDFGSYREALSKFSEDDTIQMEFVLPLLNDFKLYSSPSRTKVSRFDARIGLLIEESTESAASFTKVCTISMYDVTVKITLDENQKVVGYECNKHDFSRAASRVFSVGQRMGQASSIIPVLHDSTRGSRRFSTYELQTNSLIAPLYSFLKNLLHRDVSQENLSRIVNNIVLGDADTMLASIKSSNTSLTRWTQRVARWSVTTPAFITLRDFYLAWVTPQVLYSADLYLYNYIQNIKYVAPLRATAERYYRFQDLAVDELDFQGRNLALILQNMSKSEALNFEEWTLENFGFAVRVRPSGGHSAIMIKEAGSPHEVSLADMGFGFSQVIPILAQLWLASSPNPALRFSLRRAIPVTFAIEQPELHLHPRMQARLADILYKTVQLAQKNDVNLLLLVETHSETIINRLGLRIAGGELSSDDVSVIVFEKPYPDAPAISRMATYEENGLLKDWPLGFFEPEVV</sequence>
<dbReference type="Proteomes" id="UP000569951">
    <property type="component" value="Unassembled WGS sequence"/>
</dbReference>
<dbReference type="InterPro" id="IPR051396">
    <property type="entry name" value="Bact_Antivir_Def_Nuclease"/>
</dbReference>
<dbReference type="InterPro" id="IPR041685">
    <property type="entry name" value="AAA_GajA/Old/RecF-like"/>
</dbReference>
<dbReference type="SUPFAM" id="SSF52540">
    <property type="entry name" value="P-loop containing nucleoside triphosphate hydrolases"/>
    <property type="match status" value="1"/>
</dbReference>
<keyword evidence="2" id="KW-0547">Nucleotide-binding</keyword>
<evidence type="ECO:0000313" key="2">
    <source>
        <dbReference type="EMBL" id="MBB6098087.1"/>
    </source>
</evidence>
<dbReference type="Pfam" id="PF13175">
    <property type="entry name" value="AAA_15"/>
    <property type="match status" value="2"/>
</dbReference>
<dbReference type="AlphaFoldDB" id="A0A841HXF9"/>
<evidence type="ECO:0000259" key="1">
    <source>
        <dbReference type="Pfam" id="PF13175"/>
    </source>
</evidence>
<keyword evidence="2" id="KW-0067">ATP-binding</keyword>
<comment type="caution">
    <text evidence="2">The sequence shown here is derived from an EMBL/GenBank/DDBJ whole genome shotgun (WGS) entry which is preliminary data.</text>
</comment>
<evidence type="ECO:0000313" key="3">
    <source>
        <dbReference type="Proteomes" id="UP000569951"/>
    </source>
</evidence>
<feature type="domain" description="Endonuclease GajA/Old nuclease/RecF-like AAA" evidence="1">
    <location>
        <begin position="347"/>
        <end position="464"/>
    </location>
</feature>
<keyword evidence="3" id="KW-1185">Reference proteome</keyword>
<proteinExistence type="predicted"/>
<protein>
    <submittedName>
        <fullName evidence="2">Energy-coupling factor transporter ATP-binding protein EcfA2</fullName>
    </submittedName>
</protein>
<dbReference type="PANTHER" id="PTHR43581:SF2">
    <property type="entry name" value="EXCINUCLEASE ATPASE SUBUNIT"/>
    <property type="match status" value="1"/>
</dbReference>
<organism evidence="2 3">
    <name type="scientific">Deinobacterium chartae</name>
    <dbReference type="NCBI Taxonomy" id="521158"/>
    <lineage>
        <taxon>Bacteria</taxon>
        <taxon>Thermotogati</taxon>
        <taxon>Deinococcota</taxon>
        <taxon>Deinococci</taxon>
        <taxon>Deinococcales</taxon>
        <taxon>Deinococcaceae</taxon>
        <taxon>Deinobacterium</taxon>
    </lineage>
</organism>
<reference evidence="2 3" key="1">
    <citation type="submission" date="2020-08" db="EMBL/GenBank/DDBJ databases">
        <title>Genomic Encyclopedia of Type Strains, Phase IV (KMG-IV): sequencing the most valuable type-strain genomes for metagenomic binning, comparative biology and taxonomic classification.</title>
        <authorList>
            <person name="Goeker M."/>
        </authorList>
    </citation>
    <scope>NUCLEOTIDE SEQUENCE [LARGE SCALE GENOMIC DNA]</scope>
    <source>
        <strain evidence="2 3">DSM 21458</strain>
    </source>
</reference>
<feature type="domain" description="Endonuclease GajA/Old nuclease/RecF-like AAA" evidence="1">
    <location>
        <begin position="1"/>
        <end position="60"/>
    </location>
</feature>